<protein>
    <submittedName>
        <fullName evidence="1">DUF3822 family protein</fullName>
    </submittedName>
</protein>
<sequence>MEQLKLLFTKDGLQYQVLKNKTVSLEQSFFVTEESPATALADKTDEILALKTYKEISVISALNHFTLMPEGFSQHDLGYDLIAYNAPVNKEEEELMLSVNKKFGVQFYYTFPKSIYRKIKDLGTTTKFNFSGEQFLNTITAKNQKEIHINLYHHQCEFFALDHKKVILYNNLDVTSEVDFLYFIMFTLSKIGFGITDTQFFVYGETTENETFISELKKFVKNLKIVYDNIPKKNFLLNAR</sequence>
<dbReference type="Gene3D" id="3.30.420.250">
    <property type="match status" value="1"/>
</dbReference>
<dbReference type="OrthoDB" id="1271614at2"/>
<dbReference type="RefSeq" id="WP_125025740.1">
    <property type="nucleotide sequence ID" value="NZ_CP034159.1"/>
</dbReference>
<proteinExistence type="predicted"/>
<reference evidence="2" key="1">
    <citation type="submission" date="2018-11" db="EMBL/GenBank/DDBJ databases">
        <title>Proposal to divide the Flavobacteriaceae and reorganize its genera based on Amino Acid Identity values calculated from whole genome sequences.</title>
        <authorList>
            <person name="Nicholson A.C."/>
            <person name="Gulvik C.A."/>
            <person name="Whitney A.M."/>
            <person name="Humrighouse B.W."/>
            <person name="Bell M."/>
            <person name="Holmes B."/>
            <person name="Steigerwalt A.G."/>
            <person name="Villarma A."/>
            <person name="Sheth M."/>
            <person name="Batra D."/>
            <person name="Pryor J."/>
            <person name="Bernardet J.-F."/>
            <person name="Hugo C."/>
            <person name="Kampfer P."/>
            <person name="Newman J.D."/>
            <person name="McQuiston J.R."/>
        </authorList>
    </citation>
    <scope>NUCLEOTIDE SEQUENCE [LARGE SCALE GENOMIC DNA]</scope>
    <source>
        <strain evidence="2">G0081</strain>
    </source>
</reference>
<dbReference type="EMBL" id="CP034159">
    <property type="protein sequence ID" value="AZI34104.1"/>
    <property type="molecule type" value="Genomic_DNA"/>
</dbReference>
<dbReference type="AlphaFoldDB" id="A0A3G8XV53"/>
<dbReference type="CDD" id="cd24013">
    <property type="entry name" value="ASKHA_ATPase_BT3980-like"/>
    <property type="match status" value="1"/>
</dbReference>
<dbReference type="Gene3D" id="3.30.420.260">
    <property type="match status" value="1"/>
</dbReference>
<dbReference type="KEGG" id="ccas:EIB73_13380"/>
<name>A0A3G8XV53_9FLAO</name>
<gene>
    <name evidence="1" type="ORF">EIB73_13380</name>
</gene>
<organism evidence="1 2">
    <name type="scientific">Kaistella carnis</name>
    <dbReference type="NCBI Taxonomy" id="1241979"/>
    <lineage>
        <taxon>Bacteria</taxon>
        <taxon>Pseudomonadati</taxon>
        <taxon>Bacteroidota</taxon>
        <taxon>Flavobacteriia</taxon>
        <taxon>Flavobacteriales</taxon>
        <taxon>Weeksellaceae</taxon>
        <taxon>Chryseobacterium group</taxon>
        <taxon>Kaistella</taxon>
    </lineage>
</organism>
<evidence type="ECO:0000313" key="2">
    <source>
        <dbReference type="Proteomes" id="UP000270185"/>
    </source>
</evidence>
<evidence type="ECO:0000313" key="1">
    <source>
        <dbReference type="EMBL" id="AZI34104.1"/>
    </source>
</evidence>
<keyword evidence="2" id="KW-1185">Reference proteome</keyword>
<dbReference type="Pfam" id="PF12864">
    <property type="entry name" value="DUF3822"/>
    <property type="match status" value="1"/>
</dbReference>
<dbReference type="Proteomes" id="UP000270185">
    <property type="component" value="Chromosome"/>
</dbReference>
<dbReference type="InterPro" id="IPR024213">
    <property type="entry name" value="DUF3822"/>
</dbReference>
<accession>A0A3G8XV53</accession>